<keyword evidence="2" id="KW-1185">Reference proteome</keyword>
<accession>E4XHU4</accession>
<evidence type="ECO:0000313" key="1">
    <source>
        <dbReference type="EMBL" id="CBY19652.1"/>
    </source>
</evidence>
<dbReference type="SUPFAM" id="SSF48371">
    <property type="entry name" value="ARM repeat"/>
    <property type="match status" value="1"/>
</dbReference>
<dbReference type="AlphaFoldDB" id="E4XHU4"/>
<dbReference type="EMBL" id="FN653052">
    <property type="protein sequence ID" value="CBY19652.1"/>
    <property type="molecule type" value="Genomic_DNA"/>
</dbReference>
<sequence>MIGAASDKTKSNFCARVEKNYFEYAEAGTESTLGTAIASSAKKLNEDQRPQMAALCWLGRFDKTQGNSFENAWENGEFQVRLYAEEIFELASKAARSPSWNFRAQGIEALCAAAESRQVVPRRLIKAIHYALDQRFFNGKEKLLETVGLLSQLAEDDPTFVDYVNLLCGESKSGNAAYKEKSLTALAEISESLSSDRRILVLDAYIDVLRNSRAVGSWEKLRHIVVSWMEVEENVQKELNNM</sequence>
<organism evidence="1">
    <name type="scientific">Oikopleura dioica</name>
    <name type="common">Tunicate</name>
    <dbReference type="NCBI Taxonomy" id="34765"/>
    <lineage>
        <taxon>Eukaryota</taxon>
        <taxon>Metazoa</taxon>
        <taxon>Chordata</taxon>
        <taxon>Tunicata</taxon>
        <taxon>Appendicularia</taxon>
        <taxon>Copelata</taxon>
        <taxon>Oikopleuridae</taxon>
        <taxon>Oikopleura</taxon>
    </lineage>
</organism>
<gene>
    <name evidence="1" type="ORF">GSOID_T00011078001</name>
</gene>
<protein>
    <submittedName>
        <fullName evidence="1">Uncharacterized protein</fullName>
    </submittedName>
</protein>
<reference evidence="1" key="1">
    <citation type="journal article" date="2010" name="Science">
        <title>Plasticity of animal genome architecture unmasked by rapid evolution of a pelagic tunicate.</title>
        <authorList>
            <person name="Denoeud F."/>
            <person name="Henriet S."/>
            <person name="Mungpakdee S."/>
            <person name="Aury J.M."/>
            <person name="Da Silva C."/>
            <person name="Brinkmann H."/>
            <person name="Mikhaleva J."/>
            <person name="Olsen L.C."/>
            <person name="Jubin C."/>
            <person name="Canestro C."/>
            <person name="Bouquet J.M."/>
            <person name="Danks G."/>
            <person name="Poulain J."/>
            <person name="Campsteijn C."/>
            <person name="Adamski M."/>
            <person name="Cross I."/>
            <person name="Yadetie F."/>
            <person name="Muffato M."/>
            <person name="Louis A."/>
            <person name="Butcher S."/>
            <person name="Tsagkogeorga G."/>
            <person name="Konrad A."/>
            <person name="Singh S."/>
            <person name="Jensen M.F."/>
            <person name="Cong E.H."/>
            <person name="Eikeseth-Otteraa H."/>
            <person name="Noel B."/>
            <person name="Anthouard V."/>
            <person name="Porcel B.M."/>
            <person name="Kachouri-Lafond R."/>
            <person name="Nishino A."/>
            <person name="Ugolini M."/>
            <person name="Chourrout P."/>
            <person name="Nishida H."/>
            <person name="Aasland R."/>
            <person name="Huzurbazar S."/>
            <person name="Westhof E."/>
            <person name="Delsuc F."/>
            <person name="Lehrach H."/>
            <person name="Reinhardt R."/>
            <person name="Weissenbach J."/>
            <person name="Roy S.W."/>
            <person name="Artiguenave F."/>
            <person name="Postlethwait J.H."/>
            <person name="Manak J.R."/>
            <person name="Thompson E.M."/>
            <person name="Jaillon O."/>
            <person name="Du Pasquier L."/>
            <person name="Boudinot P."/>
            <person name="Liberles D.A."/>
            <person name="Volff J.N."/>
            <person name="Philippe H."/>
            <person name="Lenhard B."/>
            <person name="Roest Crollius H."/>
            <person name="Wincker P."/>
            <person name="Chourrout D."/>
        </authorList>
    </citation>
    <scope>NUCLEOTIDE SEQUENCE [LARGE SCALE GENOMIC DNA]</scope>
</reference>
<dbReference type="Gene3D" id="1.25.10.10">
    <property type="entry name" value="Leucine-rich Repeat Variant"/>
    <property type="match status" value="1"/>
</dbReference>
<dbReference type="Proteomes" id="UP000001307">
    <property type="component" value="Unassembled WGS sequence"/>
</dbReference>
<dbReference type="InParanoid" id="E4XHU4"/>
<dbReference type="InterPro" id="IPR016024">
    <property type="entry name" value="ARM-type_fold"/>
</dbReference>
<evidence type="ECO:0000313" key="2">
    <source>
        <dbReference type="Proteomes" id="UP000001307"/>
    </source>
</evidence>
<proteinExistence type="predicted"/>
<dbReference type="InterPro" id="IPR011989">
    <property type="entry name" value="ARM-like"/>
</dbReference>
<name>E4XHU4_OIKDI</name>